<organism evidence="2">
    <name type="scientific">Planktothrix agardhii</name>
    <name type="common">Oscillatoria agardhii</name>
    <dbReference type="NCBI Taxonomy" id="1160"/>
    <lineage>
        <taxon>Bacteria</taxon>
        <taxon>Bacillati</taxon>
        <taxon>Cyanobacteriota</taxon>
        <taxon>Cyanophyceae</taxon>
        <taxon>Oscillatoriophycideae</taxon>
        <taxon>Oscillatoriales</taxon>
        <taxon>Microcoleaceae</taxon>
        <taxon>Planktothrix</taxon>
    </lineage>
</organism>
<dbReference type="EMBL" id="LO018304">
    <property type="protein sequence ID" value="CUM60379.1"/>
    <property type="molecule type" value="Genomic_DNA"/>
</dbReference>
<name>A0A1J1JG67_PLAAG</name>
<proteinExistence type="predicted"/>
<evidence type="ECO:0000313" key="2">
    <source>
        <dbReference type="EMBL" id="CUM60379.1"/>
    </source>
</evidence>
<evidence type="ECO:0000256" key="1">
    <source>
        <dbReference type="SAM" id="MobiDB-lite"/>
    </source>
</evidence>
<protein>
    <submittedName>
        <fullName evidence="2">Uncharacterized protein</fullName>
    </submittedName>
</protein>
<dbReference type="AlphaFoldDB" id="A0A1J1JG67"/>
<sequence length="42" mass="4484">MPQKTLGKLAPLALFSPDRIPTSSTPKFYALRAPTPTQTPGS</sequence>
<reference evidence="2" key="1">
    <citation type="submission" date="2015-09" db="EMBL/GenBank/DDBJ databases">
        <authorList>
            <person name="Jackson K.R."/>
            <person name="Lunt B.L."/>
            <person name="Fisher J.N.B."/>
            <person name="Gardner A.V."/>
            <person name="Bailey M.E."/>
            <person name="Deus L.M."/>
            <person name="Earl A.S."/>
            <person name="Gibby P.D."/>
            <person name="Hartmann K.A."/>
            <person name="Liu J.E."/>
            <person name="Manci A.M."/>
            <person name="Nielsen D.A."/>
            <person name="Solomon M.B."/>
            <person name="Breakwell D.P."/>
            <person name="Burnett S.H."/>
            <person name="Grose J.H."/>
        </authorList>
    </citation>
    <scope>NUCLEOTIDE SEQUENCE</scope>
    <source>
        <strain evidence="2">7805</strain>
    </source>
</reference>
<feature type="region of interest" description="Disordered" evidence="1">
    <location>
        <begin position="23"/>
        <end position="42"/>
    </location>
</feature>
<gene>
    <name evidence="2" type="ORF">PLAM_2413</name>
</gene>
<accession>A0A1J1JG67</accession>